<dbReference type="STRING" id="1045773.SAMN05216555_103261"/>
<evidence type="ECO:0000313" key="1">
    <source>
        <dbReference type="EMBL" id="SDI62627.1"/>
    </source>
</evidence>
<dbReference type="RefSeq" id="WP_218871969.1">
    <property type="nucleotide sequence ID" value="NZ_FNEI01000003.1"/>
</dbReference>
<dbReference type="Proteomes" id="UP000182130">
    <property type="component" value="Unassembled WGS sequence"/>
</dbReference>
<proteinExistence type="predicted"/>
<reference evidence="2" key="1">
    <citation type="submission" date="2016-10" db="EMBL/GenBank/DDBJ databases">
        <authorList>
            <person name="Varghese N."/>
            <person name="Submissions S."/>
        </authorList>
    </citation>
    <scope>NUCLEOTIDE SEQUENCE [LARGE SCALE GENOMIC DNA]</scope>
    <source>
        <strain evidence="2">CGMCC 1.10783</strain>
    </source>
</reference>
<keyword evidence="2" id="KW-1185">Reference proteome</keyword>
<protein>
    <recommendedName>
        <fullName evidence="3">ATP-dependent DNA helicase RecG</fullName>
    </recommendedName>
</protein>
<gene>
    <name evidence="1" type="ORF">SAMN05216555_103261</name>
</gene>
<accession>A0A1G8M488</accession>
<evidence type="ECO:0000313" key="2">
    <source>
        <dbReference type="Proteomes" id="UP000182130"/>
    </source>
</evidence>
<sequence length="113" mass="12461">MVDGQIRGSLPGEPREISDLPLRGRVSCTGFIESVTYVPASERAQFAAIVVENIIHGAAAASPPHLRVVWLGRRRVPGVEPGAKLHFEGMVTVREGTPTMFNPRYEILTRQER</sequence>
<dbReference type="EMBL" id="FNEI01000003">
    <property type="protein sequence ID" value="SDI62627.1"/>
    <property type="molecule type" value="Genomic_DNA"/>
</dbReference>
<name>A0A1G8M488_9MICC</name>
<evidence type="ECO:0008006" key="3">
    <source>
        <dbReference type="Google" id="ProtNLM"/>
    </source>
</evidence>
<organism evidence="1 2">
    <name type="scientific">Arthrobacter cupressi</name>
    <dbReference type="NCBI Taxonomy" id="1045773"/>
    <lineage>
        <taxon>Bacteria</taxon>
        <taxon>Bacillati</taxon>
        <taxon>Actinomycetota</taxon>
        <taxon>Actinomycetes</taxon>
        <taxon>Micrococcales</taxon>
        <taxon>Micrococcaceae</taxon>
        <taxon>Arthrobacter</taxon>
    </lineage>
</organism>
<dbReference type="AlphaFoldDB" id="A0A1G8M488"/>